<dbReference type="PANTHER" id="PTHR43513:SF3">
    <property type="entry name" value="DIHYDROOROTATE DEHYDROGENASE B (NAD(+)), ELECTRON TRANSFER SUBUNIT-RELATED"/>
    <property type="match status" value="1"/>
</dbReference>
<keyword evidence="7" id="KW-0249">Electron transport</keyword>
<dbReference type="InterPro" id="IPR037117">
    <property type="entry name" value="Dihydroorotate_DH_ele_sf"/>
</dbReference>
<organism evidence="12">
    <name type="scientific">marine metagenome</name>
    <dbReference type="NCBI Taxonomy" id="408172"/>
    <lineage>
        <taxon>unclassified sequences</taxon>
        <taxon>metagenomes</taxon>
        <taxon>ecological metagenomes</taxon>
    </lineage>
</organism>
<keyword evidence="4" id="KW-0001">2Fe-2S</keyword>
<feature type="domain" description="FAD-binding FR-type" evidence="11">
    <location>
        <begin position="2"/>
        <end position="106"/>
    </location>
</feature>
<evidence type="ECO:0000256" key="8">
    <source>
        <dbReference type="ARBA" id="ARBA00023004"/>
    </source>
</evidence>
<dbReference type="InterPro" id="IPR039261">
    <property type="entry name" value="FNR_nucleotide-bd"/>
</dbReference>
<dbReference type="InterPro" id="IPR017927">
    <property type="entry name" value="FAD-bd_FR_type"/>
</dbReference>
<evidence type="ECO:0000256" key="1">
    <source>
        <dbReference type="ARBA" id="ARBA00006422"/>
    </source>
</evidence>
<keyword evidence="9" id="KW-0411">Iron-sulfur</keyword>
<dbReference type="PANTHER" id="PTHR43513">
    <property type="entry name" value="DIHYDROOROTATE DEHYDROGENASE B (NAD(+)), ELECTRON TRANSFER SUBUNIT"/>
    <property type="match status" value="1"/>
</dbReference>
<evidence type="ECO:0000256" key="3">
    <source>
        <dbReference type="ARBA" id="ARBA00022630"/>
    </source>
</evidence>
<keyword evidence="6" id="KW-0274">FAD</keyword>
<dbReference type="GO" id="GO:0016491">
    <property type="term" value="F:oxidoreductase activity"/>
    <property type="evidence" value="ECO:0007669"/>
    <property type="project" value="InterPro"/>
</dbReference>
<comment type="cofactor">
    <cofactor evidence="10">
        <name>[2Fe-2S] cluster</name>
        <dbReference type="ChEBI" id="CHEBI:190135"/>
    </cofactor>
</comment>
<evidence type="ECO:0000259" key="11">
    <source>
        <dbReference type="PROSITE" id="PS51384"/>
    </source>
</evidence>
<comment type="similarity">
    <text evidence="1">Belongs to the PyrK family.</text>
</comment>
<evidence type="ECO:0000256" key="10">
    <source>
        <dbReference type="ARBA" id="ARBA00034078"/>
    </source>
</evidence>
<dbReference type="InterPro" id="IPR001433">
    <property type="entry name" value="OxRdtase_FAD/NAD-bd"/>
</dbReference>
<dbReference type="GO" id="GO:0050660">
    <property type="term" value="F:flavin adenine dinucleotide binding"/>
    <property type="evidence" value="ECO:0007669"/>
    <property type="project" value="InterPro"/>
</dbReference>
<dbReference type="GO" id="GO:0006221">
    <property type="term" value="P:pyrimidine nucleotide biosynthetic process"/>
    <property type="evidence" value="ECO:0007669"/>
    <property type="project" value="InterPro"/>
</dbReference>
<dbReference type="Gene3D" id="2.40.30.10">
    <property type="entry name" value="Translation factors"/>
    <property type="match status" value="1"/>
</dbReference>
<dbReference type="InterPro" id="IPR019480">
    <property type="entry name" value="Dihydroorotate_DH_Fe-S-bd"/>
</dbReference>
<name>A0A381YXL7_9ZZZZ</name>
<evidence type="ECO:0000256" key="5">
    <source>
        <dbReference type="ARBA" id="ARBA00022723"/>
    </source>
</evidence>
<dbReference type="Gene3D" id="2.10.240.10">
    <property type="entry name" value="Dihydroorotate dehydrogenase, electron transfer subunit"/>
    <property type="match status" value="1"/>
</dbReference>
<proteinExistence type="inferred from homology"/>
<sequence length="273" mass="28782">MPVDVDARVVSNIRLSDDYNVVCLDAPSLALGARPGQFVMVKPVAGFEPLLRRPFSIFEVLPTGNGAPTGFSLLNKRVGIGTEILYSVEVDQEISCLGPLGIPFTVVTPPQEAWMVAGGVGLAPFLTLASALQQSGTPTTLFYGGRRSVDLFYLDAFTQLGVELVLATEDGSRGETGLVTAPLERALSASAAAAKPTLYACGPTPMMRTVAGMAKAHERPCQVSLEPVMGCGMGGCYSCVVPVCISEDEPTHLVRACLEGPVFDSQTIAWNCL</sequence>
<evidence type="ECO:0000256" key="9">
    <source>
        <dbReference type="ARBA" id="ARBA00023014"/>
    </source>
</evidence>
<keyword evidence="8" id="KW-0408">Iron</keyword>
<keyword evidence="2" id="KW-0813">Transport</keyword>
<dbReference type="SUPFAM" id="SSF63380">
    <property type="entry name" value="Riboflavin synthase domain-like"/>
    <property type="match status" value="1"/>
</dbReference>
<dbReference type="PIRSF" id="PIRSF006816">
    <property type="entry name" value="Cyc3_hyd_g"/>
    <property type="match status" value="1"/>
</dbReference>
<reference evidence="12" key="1">
    <citation type="submission" date="2018-05" db="EMBL/GenBank/DDBJ databases">
        <authorList>
            <person name="Lanie J.A."/>
            <person name="Ng W.-L."/>
            <person name="Kazmierczak K.M."/>
            <person name="Andrzejewski T.M."/>
            <person name="Davidsen T.M."/>
            <person name="Wayne K.J."/>
            <person name="Tettelin H."/>
            <person name="Glass J.I."/>
            <person name="Rusch D."/>
            <person name="Podicherti R."/>
            <person name="Tsui H.-C.T."/>
            <person name="Winkler M.E."/>
        </authorList>
    </citation>
    <scope>NUCLEOTIDE SEQUENCE</scope>
</reference>
<dbReference type="InterPro" id="IPR050353">
    <property type="entry name" value="PyrK_electron_transfer"/>
</dbReference>
<evidence type="ECO:0000256" key="2">
    <source>
        <dbReference type="ARBA" id="ARBA00022448"/>
    </source>
</evidence>
<gene>
    <name evidence="12" type="ORF">METZ01_LOCUS134061</name>
</gene>
<dbReference type="SUPFAM" id="SSF52343">
    <property type="entry name" value="Ferredoxin reductase-like, C-terminal NADP-linked domain"/>
    <property type="match status" value="1"/>
</dbReference>
<dbReference type="InterPro" id="IPR012165">
    <property type="entry name" value="Cyt_c3_hydrogenase_gsu"/>
</dbReference>
<keyword evidence="3" id="KW-0285">Flavoprotein</keyword>
<dbReference type="Gene3D" id="3.40.50.80">
    <property type="entry name" value="Nucleotide-binding domain of ferredoxin-NADP reductase (FNR) module"/>
    <property type="match status" value="1"/>
</dbReference>
<evidence type="ECO:0000256" key="4">
    <source>
        <dbReference type="ARBA" id="ARBA00022714"/>
    </source>
</evidence>
<dbReference type="CDD" id="cd06218">
    <property type="entry name" value="DHOD_e_trans"/>
    <property type="match status" value="1"/>
</dbReference>
<dbReference type="AlphaFoldDB" id="A0A381YXL7"/>
<dbReference type="Pfam" id="PF10418">
    <property type="entry name" value="DHODB_Fe-S_bind"/>
    <property type="match status" value="1"/>
</dbReference>
<keyword evidence="5" id="KW-0479">Metal-binding</keyword>
<dbReference type="InterPro" id="IPR017938">
    <property type="entry name" value="Riboflavin_synthase-like_b-brl"/>
</dbReference>
<accession>A0A381YXL7</accession>
<dbReference type="GO" id="GO:0046872">
    <property type="term" value="F:metal ion binding"/>
    <property type="evidence" value="ECO:0007669"/>
    <property type="project" value="UniProtKB-KW"/>
</dbReference>
<dbReference type="PROSITE" id="PS51384">
    <property type="entry name" value="FAD_FR"/>
    <property type="match status" value="1"/>
</dbReference>
<evidence type="ECO:0000256" key="6">
    <source>
        <dbReference type="ARBA" id="ARBA00022827"/>
    </source>
</evidence>
<evidence type="ECO:0000256" key="7">
    <source>
        <dbReference type="ARBA" id="ARBA00022982"/>
    </source>
</evidence>
<protein>
    <recommendedName>
        <fullName evidence="11">FAD-binding FR-type domain-containing protein</fullName>
    </recommendedName>
</protein>
<dbReference type="GO" id="GO:0051537">
    <property type="term" value="F:2 iron, 2 sulfur cluster binding"/>
    <property type="evidence" value="ECO:0007669"/>
    <property type="project" value="UniProtKB-KW"/>
</dbReference>
<dbReference type="EMBL" id="UINC01019205">
    <property type="protein sequence ID" value="SVA81207.1"/>
    <property type="molecule type" value="Genomic_DNA"/>
</dbReference>
<dbReference type="Pfam" id="PF00175">
    <property type="entry name" value="NAD_binding_1"/>
    <property type="match status" value="1"/>
</dbReference>
<evidence type="ECO:0000313" key="12">
    <source>
        <dbReference type="EMBL" id="SVA81207.1"/>
    </source>
</evidence>